<dbReference type="CDD" id="cd00158">
    <property type="entry name" value="RHOD"/>
    <property type="match status" value="1"/>
</dbReference>
<protein>
    <submittedName>
        <fullName evidence="2">Thiosulfate sulfurtransferase GlpE</fullName>
        <ecNumber evidence="2">2.8.1.1</ecNumber>
    </submittedName>
</protein>
<keyword evidence="3" id="KW-1185">Reference proteome</keyword>
<dbReference type="SMART" id="SM00450">
    <property type="entry name" value="RHOD"/>
    <property type="match status" value="1"/>
</dbReference>
<gene>
    <name evidence="2" type="primary">glpE</name>
    <name evidence="2" type="ORF">FILTAD_00045</name>
</gene>
<dbReference type="SUPFAM" id="SSF52821">
    <property type="entry name" value="Rhodanese/Cell cycle control phosphatase"/>
    <property type="match status" value="1"/>
</dbReference>
<dbReference type="InterPro" id="IPR036873">
    <property type="entry name" value="Rhodanese-like_dom_sf"/>
</dbReference>
<feature type="domain" description="Rhodanese" evidence="1">
    <location>
        <begin position="15"/>
        <end position="95"/>
    </location>
</feature>
<organism evidence="2 3">
    <name type="scientific">Filibacter tadaridae</name>
    <dbReference type="NCBI Taxonomy" id="2483811"/>
    <lineage>
        <taxon>Bacteria</taxon>
        <taxon>Bacillati</taxon>
        <taxon>Bacillota</taxon>
        <taxon>Bacilli</taxon>
        <taxon>Bacillales</taxon>
        <taxon>Caryophanaceae</taxon>
        <taxon>Filibacter</taxon>
    </lineage>
</organism>
<dbReference type="InterPro" id="IPR050229">
    <property type="entry name" value="GlpE_sulfurtransferase"/>
</dbReference>
<sequence length="98" mass="10719">MKEISTTELQELLEKGQQLNLVDVREADEVASGMIPGAIHIPLGDVPARMDELDKSKPYILICRSSGRSGRAGEFLDEQGYDVTNMIGGMLAWEGPTK</sequence>
<dbReference type="AlphaFoldDB" id="A0A3P5WSN7"/>
<keyword evidence="2" id="KW-0808">Transferase</keyword>
<dbReference type="EC" id="2.8.1.1" evidence="2"/>
<dbReference type="Gene3D" id="3.40.250.10">
    <property type="entry name" value="Rhodanese-like domain"/>
    <property type="match status" value="1"/>
</dbReference>
<dbReference type="PROSITE" id="PS50206">
    <property type="entry name" value="RHODANESE_3"/>
    <property type="match status" value="1"/>
</dbReference>
<evidence type="ECO:0000313" key="2">
    <source>
        <dbReference type="EMBL" id="VDC18124.1"/>
    </source>
</evidence>
<name>A0A3P5WSN7_9BACL</name>
<dbReference type="OrthoDB" id="9800872at2"/>
<proteinExistence type="predicted"/>
<dbReference type="EMBL" id="UXAV01000012">
    <property type="protein sequence ID" value="VDC18124.1"/>
    <property type="molecule type" value="Genomic_DNA"/>
</dbReference>
<dbReference type="Proteomes" id="UP000270468">
    <property type="component" value="Unassembled WGS sequence"/>
</dbReference>
<dbReference type="PANTHER" id="PTHR43031">
    <property type="entry name" value="FAD-DEPENDENT OXIDOREDUCTASE"/>
    <property type="match status" value="1"/>
</dbReference>
<reference evidence="2 3" key="1">
    <citation type="submission" date="2018-11" db="EMBL/GenBank/DDBJ databases">
        <authorList>
            <person name="Criscuolo A."/>
        </authorList>
    </citation>
    <scope>NUCLEOTIDE SEQUENCE [LARGE SCALE GENOMIC DNA]</scope>
    <source>
        <strain evidence="2">ATB-66</strain>
    </source>
</reference>
<dbReference type="RefSeq" id="WP_124068506.1">
    <property type="nucleotide sequence ID" value="NZ_CBCRXF010000013.1"/>
</dbReference>
<accession>A0A3P5WSN7</accession>
<evidence type="ECO:0000259" key="1">
    <source>
        <dbReference type="PROSITE" id="PS50206"/>
    </source>
</evidence>
<dbReference type="PANTHER" id="PTHR43031:SF17">
    <property type="entry name" value="SULFURTRANSFERASE YTWF-RELATED"/>
    <property type="match status" value="1"/>
</dbReference>
<dbReference type="InterPro" id="IPR001763">
    <property type="entry name" value="Rhodanese-like_dom"/>
</dbReference>
<dbReference type="Pfam" id="PF00581">
    <property type="entry name" value="Rhodanese"/>
    <property type="match status" value="1"/>
</dbReference>
<dbReference type="GO" id="GO:0004792">
    <property type="term" value="F:thiosulfate-cyanide sulfurtransferase activity"/>
    <property type="evidence" value="ECO:0007669"/>
    <property type="project" value="UniProtKB-EC"/>
</dbReference>
<evidence type="ECO:0000313" key="3">
    <source>
        <dbReference type="Proteomes" id="UP000270468"/>
    </source>
</evidence>